<evidence type="ECO:0000313" key="7">
    <source>
        <dbReference type="Proteomes" id="UP000004846"/>
    </source>
</evidence>
<dbReference type="SUPFAM" id="SSF52833">
    <property type="entry name" value="Thioredoxin-like"/>
    <property type="match status" value="1"/>
</dbReference>
<gene>
    <name evidence="6" type="ORF">HMPREF9498_00935</name>
</gene>
<dbReference type="PANTHER" id="PTHR13887">
    <property type="entry name" value="GLUTATHIONE S-TRANSFERASE KAPPA"/>
    <property type="match status" value="1"/>
</dbReference>
<dbReference type="PANTHER" id="PTHR13887:SF14">
    <property type="entry name" value="DISULFIDE BOND FORMATION PROTEIN D"/>
    <property type="match status" value="1"/>
</dbReference>
<comment type="caution">
    <text evidence="6">The sequence shown here is derived from an EMBL/GenBank/DDBJ whole genome shotgun (WGS) entry which is preliminary data.</text>
</comment>
<dbReference type="GO" id="GO:0016491">
    <property type="term" value="F:oxidoreductase activity"/>
    <property type="evidence" value="ECO:0007669"/>
    <property type="project" value="UniProtKB-KW"/>
</dbReference>
<evidence type="ECO:0000259" key="5">
    <source>
        <dbReference type="Pfam" id="PF01323"/>
    </source>
</evidence>
<evidence type="ECO:0000256" key="4">
    <source>
        <dbReference type="ARBA" id="ARBA00023284"/>
    </source>
</evidence>
<evidence type="ECO:0000256" key="2">
    <source>
        <dbReference type="ARBA" id="ARBA00023002"/>
    </source>
</evidence>
<dbReference type="Pfam" id="PF01323">
    <property type="entry name" value="DSBA"/>
    <property type="match status" value="1"/>
</dbReference>
<evidence type="ECO:0000313" key="6">
    <source>
        <dbReference type="EMBL" id="EFM83477.1"/>
    </source>
</evidence>
<organism evidence="6 7">
    <name type="scientific">Enterococcus faecalis TX4248</name>
    <dbReference type="NCBI Taxonomy" id="749495"/>
    <lineage>
        <taxon>Bacteria</taxon>
        <taxon>Bacillati</taxon>
        <taxon>Bacillota</taxon>
        <taxon>Bacilli</taxon>
        <taxon>Lactobacillales</taxon>
        <taxon>Enterococcaceae</taxon>
        <taxon>Enterococcus</taxon>
    </lineage>
</organism>
<proteinExistence type="predicted"/>
<evidence type="ECO:0000256" key="3">
    <source>
        <dbReference type="ARBA" id="ARBA00023157"/>
    </source>
</evidence>
<reference evidence="6 7" key="1">
    <citation type="submission" date="2010-07" db="EMBL/GenBank/DDBJ databases">
        <authorList>
            <person name="Sid Ahmed O."/>
        </authorList>
    </citation>
    <scope>NUCLEOTIDE SEQUENCE [LARGE SCALE GENOMIC DNA]</scope>
    <source>
        <strain evidence="6 7">TX4248</strain>
    </source>
</reference>
<dbReference type="InterPro" id="IPR001853">
    <property type="entry name" value="DSBA-like_thioredoxin_dom"/>
</dbReference>
<dbReference type="Proteomes" id="UP000004846">
    <property type="component" value="Unassembled WGS sequence"/>
</dbReference>
<protein>
    <submittedName>
        <fullName evidence="6">DsbA-like protein</fullName>
    </submittedName>
</protein>
<dbReference type="HOGENOM" id="CLU_102827_0_0_9"/>
<keyword evidence="2" id="KW-0560">Oxidoreductase</keyword>
<dbReference type="EMBL" id="AEBR01000025">
    <property type="protein sequence ID" value="EFM83477.1"/>
    <property type="molecule type" value="Genomic_DNA"/>
</dbReference>
<dbReference type="Gene3D" id="3.40.30.10">
    <property type="entry name" value="Glutaredoxin"/>
    <property type="match status" value="1"/>
</dbReference>
<evidence type="ECO:0000256" key="1">
    <source>
        <dbReference type="ARBA" id="ARBA00022729"/>
    </source>
</evidence>
<dbReference type="RefSeq" id="WP_002365483.1">
    <property type="nucleotide sequence ID" value="NZ_GL454430.1"/>
</dbReference>
<keyword evidence="3" id="KW-1015">Disulfide bond</keyword>
<dbReference type="InterPro" id="IPR036249">
    <property type="entry name" value="Thioredoxin-like_sf"/>
</dbReference>
<sequence length="237" mass="27114">MKIEFFHDVICSFCFPMSDRMHEIQQEFPEIELIHRSFALGWSANDFETMFGSRSAVKEEVLTHWVHANQNDSKHRFNIEGMRKQRFDFPTSKNALLAAKAAGYIGNQDTYWLLFDKLQEGLFMRSLNIEEPEVIEELVKETTIDFALWKEAVASEAVWTAVQEDFALASAYGLQGVPALIINQKYLINGAVPKQQISQTIQKILAEEKQQQPLVSLTPSSEESASCEFKEGTWTCH</sequence>
<feature type="domain" description="DSBA-like thioredoxin" evidence="5">
    <location>
        <begin position="3"/>
        <end position="202"/>
    </location>
</feature>
<keyword evidence="1" id="KW-0732">Signal</keyword>
<name>A0A125W869_ENTFL</name>
<accession>A0A125W869</accession>
<dbReference type="AlphaFoldDB" id="A0A125W869"/>
<keyword evidence="4" id="KW-0676">Redox-active center</keyword>